<dbReference type="GO" id="GO:0043527">
    <property type="term" value="C:tRNA methyltransferase complex"/>
    <property type="evidence" value="ECO:0007669"/>
    <property type="project" value="UniProtKB-ARBA"/>
</dbReference>
<dbReference type="CDD" id="cd11715">
    <property type="entry name" value="THUMP_AdoMetMT"/>
    <property type="match status" value="1"/>
</dbReference>
<dbReference type="GO" id="GO:0016423">
    <property type="term" value="F:tRNA (guanine) methyltransferase activity"/>
    <property type="evidence" value="ECO:0000318"/>
    <property type="project" value="GO_Central"/>
</dbReference>
<dbReference type="SMART" id="SM00981">
    <property type="entry name" value="THUMP"/>
    <property type="match status" value="1"/>
</dbReference>
<dbReference type="Proteomes" id="UP000007110">
    <property type="component" value="Unassembled WGS sequence"/>
</dbReference>
<evidence type="ECO:0000256" key="4">
    <source>
        <dbReference type="PROSITE-ProRule" id="PRU00529"/>
    </source>
</evidence>
<evidence type="ECO:0000313" key="8">
    <source>
        <dbReference type="Proteomes" id="UP000007110"/>
    </source>
</evidence>
<accession>A0A7M7LWA2</accession>
<keyword evidence="2" id="KW-0808">Transferase</keyword>
<dbReference type="GO" id="GO:0005737">
    <property type="term" value="C:cytoplasm"/>
    <property type="evidence" value="ECO:0007669"/>
    <property type="project" value="UniProtKB-SubCell"/>
</dbReference>
<dbReference type="PROSITE" id="PS51165">
    <property type="entry name" value="THUMP"/>
    <property type="match status" value="1"/>
</dbReference>
<dbReference type="PANTHER" id="PTHR14911:SF13">
    <property type="entry name" value="TRNA (GUANINE(6)-N2)-METHYLTRANSFERASE THUMP3"/>
    <property type="match status" value="1"/>
</dbReference>
<dbReference type="GO" id="GO:0030488">
    <property type="term" value="P:tRNA methylation"/>
    <property type="evidence" value="ECO:0000318"/>
    <property type="project" value="GO_Central"/>
</dbReference>
<dbReference type="CTD" id="25917"/>
<dbReference type="OrthoDB" id="47730at2759"/>
<dbReference type="AlphaFoldDB" id="A0A7M7LWA2"/>
<dbReference type="KEGG" id="spu:754105"/>
<sequence length="468" mass="52850">MDEQDNTDDLNIATVCATVNSGFEHLATQECIEKLGSSSSSRTLKKFRGRIIFELPVQDIEKATQLRSVDNLSVVLNHIKDVDLHQEKEKVVDELCQKILEMNWKLALDTWRHFTKSELCLDPLPGKLSSSKPAPHQDMETESEVNTKDKSDDSPGEVPLGEEVTAERPTFRVTCTRTGEKHDFSSRDVAPAVGSLINEAFGWPVKMKDYDIEVVVNILEDSTLVSISLTKESLHRRNITHFGITTLKSTIAYCMLRLAQPKPGEIIMDPMCGVGGIPLEGLIDWKSCYVVSGDMNDVAVERTKANLDSLAERRREKHIERPDIENDVLKWDVTNLPLKSSSVDVFVTDLPFGKRLGNRKNNWSLYHKCLEEMARVCRPGIGRAVLLTQDKKCMVQTLQRCHHIWRKKTVTFINHGGLKACVYLLQRAKVKNVRNKKDEQEDGGDVDEDEGMDEGDDDIEEQGEMEST</sequence>
<feature type="compositionally biased region" description="Acidic residues" evidence="5">
    <location>
        <begin position="440"/>
        <end position="468"/>
    </location>
</feature>
<keyword evidence="4" id="KW-0694">RNA-binding</keyword>
<keyword evidence="2" id="KW-0489">Methyltransferase</keyword>
<reference evidence="8" key="1">
    <citation type="submission" date="2015-02" db="EMBL/GenBank/DDBJ databases">
        <title>Genome sequencing for Strongylocentrotus purpuratus.</title>
        <authorList>
            <person name="Murali S."/>
            <person name="Liu Y."/>
            <person name="Vee V."/>
            <person name="English A."/>
            <person name="Wang M."/>
            <person name="Skinner E."/>
            <person name="Han Y."/>
            <person name="Muzny D.M."/>
            <person name="Worley K.C."/>
            <person name="Gibbs R.A."/>
        </authorList>
    </citation>
    <scope>NUCLEOTIDE SEQUENCE</scope>
</reference>
<dbReference type="SUPFAM" id="SSF53335">
    <property type="entry name" value="S-adenosyl-L-methionine-dependent methyltransferases"/>
    <property type="match status" value="1"/>
</dbReference>
<dbReference type="PANTHER" id="PTHR14911">
    <property type="entry name" value="THUMP DOMAIN-CONTAINING"/>
    <property type="match status" value="1"/>
</dbReference>
<organism evidence="7 8">
    <name type="scientific">Strongylocentrotus purpuratus</name>
    <name type="common">Purple sea urchin</name>
    <dbReference type="NCBI Taxonomy" id="7668"/>
    <lineage>
        <taxon>Eukaryota</taxon>
        <taxon>Metazoa</taxon>
        <taxon>Echinodermata</taxon>
        <taxon>Eleutherozoa</taxon>
        <taxon>Echinozoa</taxon>
        <taxon>Echinoidea</taxon>
        <taxon>Euechinoidea</taxon>
        <taxon>Echinacea</taxon>
        <taxon>Camarodonta</taxon>
        <taxon>Echinidea</taxon>
        <taxon>Strongylocentrotidae</taxon>
        <taxon>Strongylocentrotus</taxon>
    </lineage>
</organism>
<feature type="region of interest" description="Disordered" evidence="5">
    <location>
        <begin position="126"/>
        <end position="165"/>
    </location>
</feature>
<dbReference type="EnsemblMetazoa" id="XM_011677796">
    <property type="protein sequence ID" value="XP_011676098"/>
    <property type="gene ID" value="LOC754105"/>
</dbReference>
<dbReference type="InterPro" id="IPR000241">
    <property type="entry name" value="RlmKL-like_Mtase"/>
</dbReference>
<feature type="region of interest" description="Disordered" evidence="5">
    <location>
        <begin position="432"/>
        <end position="468"/>
    </location>
</feature>
<proteinExistence type="predicted"/>
<dbReference type="InterPro" id="IPR004114">
    <property type="entry name" value="THUMP_dom"/>
</dbReference>
<dbReference type="InParanoid" id="A0A7M7LWA2"/>
<dbReference type="RefSeq" id="XP_011676098.1">
    <property type="nucleotide sequence ID" value="XM_011677796.2"/>
</dbReference>
<comment type="subcellular location">
    <subcellularLocation>
        <location evidence="1">Cytoplasm</location>
    </subcellularLocation>
</comment>
<dbReference type="Gene3D" id="3.40.50.150">
    <property type="entry name" value="Vaccinia Virus protein VP39"/>
    <property type="match status" value="1"/>
</dbReference>
<dbReference type="SUPFAM" id="SSF143437">
    <property type="entry name" value="THUMP domain-like"/>
    <property type="match status" value="1"/>
</dbReference>
<dbReference type="FunFam" id="3.40.50.150:FF:000073">
    <property type="entry name" value="THUMP domain containing 3"/>
    <property type="match status" value="1"/>
</dbReference>
<reference evidence="7" key="2">
    <citation type="submission" date="2021-01" db="UniProtKB">
        <authorList>
            <consortium name="EnsemblMetazoa"/>
        </authorList>
    </citation>
    <scope>IDENTIFICATION</scope>
</reference>
<dbReference type="InterPro" id="IPR029063">
    <property type="entry name" value="SAM-dependent_MTases_sf"/>
</dbReference>
<evidence type="ECO:0000256" key="3">
    <source>
        <dbReference type="ARBA" id="ARBA00022694"/>
    </source>
</evidence>
<evidence type="ECO:0000259" key="6">
    <source>
        <dbReference type="PROSITE" id="PS51165"/>
    </source>
</evidence>
<dbReference type="Pfam" id="PF01170">
    <property type="entry name" value="UPF0020"/>
    <property type="match status" value="1"/>
</dbReference>
<dbReference type="Pfam" id="PF02926">
    <property type="entry name" value="THUMP"/>
    <property type="match status" value="1"/>
</dbReference>
<keyword evidence="8" id="KW-1185">Reference proteome</keyword>
<dbReference type="Gene3D" id="3.30.2130.30">
    <property type="match status" value="1"/>
</dbReference>
<dbReference type="GO" id="GO:0003723">
    <property type="term" value="F:RNA binding"/>
    <property type="evidence" value="ECO:0007669"/>
    <property type="project" value="UniProtKB-UniRule"/>
</dbReference>
<evidence type="ECO:0000313" key="7">
    <source>
        <dbReference type="EnsemblMetazoa" id="XP_011676098"/>
    </source>
</evidence>
<evidence type="ECO:0000256" key="5">
    <source>
        <dbReference type="SAM" id="MobiDB-lite"/>
    </source>
</evidence>
<dbReference type="OMA" id="RYRVTCE"/>
<evidence type="ECO:0000256" key="2">
    <source>
        <dbReference type="ARBA" id="ARBA00022603"/>
    </source>
</evidence>
<name>A0A7M7LWA2_STRPU</name>
<evidence type="ECO:0000256" key="1">
    <source>
        <dbReference type="ARBA" id="ARBA00004496"/>
    </source>
</evidence>
<feature type="domain" description="THUMP" evidence="6">
    <location>
        <begin position="118"/>
        <end position="229"/>
    </location>
</feature>
<keyword evidence="3" id="KW-0819">tRNA processing</keyword>
<dbReference type="GeneID" id="754105"/>
<feature type="compositionally biased region" description="Basic and acidic residues" evidence="5">
    <location>
        <begin position="135"/>
        <end position="153"/>
    </location>
</feature>
<protein>
    <recommendedName>
        <fullName evidence="6">THUMP domain-containing protein</fullName>
    </recommendedName>
</protein>